<dbReference type="STRING" id="2769.R7Q4D1"/>
<dbReference type="InterPro" id="IPR028889">
    <property type="entry name" value="USP"/>
</dbReference>
<feature type="region of interest" description="Disordered" evidence="2">
    <location>
        <begin position="104"/>
        <end position="125"/>
    </location>
</feature>
<dbReference type="EMBL" id="HG001593">
    <property type="protein sequence ID" value="CDF32869.1"/>
    <property type="molecule type" value="Genomic_DNA"/>
</dbReference>
<keyword evidence="1" id="KW-0833">Ubl conjugation pathway</keyword>
<feature type="compositionally biased region" description="Polar residues" evidence="2">
    <location>
        <begin position="106"/>
        <end position="125"/>
    </location>
</feature>
<protein>
    <recommendedName>
        <fullName evidence="1">Ubiquitin carboxyl-terminal hydrolase</fullName>
        <ecNumber evidence="1">3.4.19.12</ecNumber>
    </recommendedName>
</protein>
<gene>
    <name evidence="4" type="ORF">CHC_T00001665001</name>
</gene>
<keyword evidence="1" id="KW-0645">Protease</keyword>
<dbReference type="InterPro" id="IPR038765">
    <property type="entry name" value="Papain-like_cys_pep_sf"/>
</dbReference>
<feature type="compositionally biased region" description="Polar residues" evidence="2">
    <location>
        <begin position="286"/>
        <end position="301"/>
    </location>
</feature>
<feature type="domain" description="USP" evidence="3">
    <location>
        <begin position="242"/>
        <end position="863"/>
    </location>
</feature>
<dbReference type="Gene3D" id="3.90.70.10">
    <property type="entry name" value="Cysteine proteinases"/>
    <property type="match status" value="1"/>
</dbReference>
<dbReference type="Proteomes" id="UP000012073">
    <property type="component" value="Unassembled WGS sequence"/>
</dbReference>
<feature type="region of interest" description="Disordered" evidence="2">
    <location>
        <begin position="277"/>
        <end position="308"/>
    </location>
</feature>
<dbReference type="PROSITE" id="PS00973">
    <property type="entry name" value="USP_2"/>
    <property type="match status" value="1"/>
</dbReference>
<accession>R7Q4D1</accession>
<dbReference type="GO" id="GO:0005829">
    <property type="term" value="C:cytosol"/>
    <property type="evidence" value="ECO:0007669"/>
    <property type="project" value="TreeGrafter"/>
</dbReference>
<dbReference type="GO" id="GO:0016579">
    <property type="term" value="P:protein deubiquitination"/>
    <property type="evidence" value="ECO:0007669"/>
    <property type="project" value="InterPro"/>
</dbReference>
<dbReference type="PROSITE" id="PS00972">
    <property type="entry name" value="USP_1"/>
    <property type="match status" value="1"/>
</dbReference>
<proteinExistence type="inferred from homology"/>
<dbReference type="GO" id="GO:0005634">
    <property type="term" value="C:nucleus"/>
    <property type="evidence" value="ECO:0007669"/>
    <property type="project" value="TreeGrafter"/>
</dbReference>
<dbReference type="SUPFAM" id="SSF54001">
    <property type="entry name" value="Cysteine proteinases"/>
    <property type="match status" value="1"/>
</dbReference>
<evidence type="ECO:0000259" key="3">
    <source>
        <dbReference type="PROSITE" id="PS50235"/>
    </source>
</evidence>
<evidence type="ECO:0000256" key="2">
    <source>
        <dbReference type="SAM" id="MobiDB-lite"/>
    </source>
</evidence>
<evidence type="ECO:0000313" key="4">
    <source>
        <dbReference type="EMBL" id="CDF32869.1"/>
    </source>
</evidence>
<dbReference type="InterPro" id="IPR018200">
    <property type="entry name" value="USP_CS"/>
</dbReference>
<feature type="compositionally biased region" description="Low complexity" evidence="2">
    <location>
        <begin position="341"/>
        <end position="357"/>
    </location>
</feature>
<sequence>MSCAPHKPPILKVCRNTLITKSKNSELAKRASVAHNPKPYAISTMTMEQQRSDLKEALTEMGYEDADVESAIAAGVESVWQAVEYIRGLQLPPEDTPMNFPALSNPKVTASSTSSHPSQNTGTQFRTARDSLDGLHGARQNTISPNPQTSNYAIKKASEMEQVMEISRKEQDERDLAEAMELSKRAEQSARQNTSDDPQMLRALEESLKDGPHLQVQDRSVTWQRQGYGDGMENLRTADEPVGLRNIGNTCYLNSLLQVYYHLPDFRRAILSFRPPEDFESKSEQDISYSPGQPRFQQPVLNEQPLDDRNDHERIERVIEASQLKQSFEDFATDEPPRVSEPPQDDQQQGPDENQQELAAEDTKEDWQYSEVTSAVHFVAELQKLFAAMALSNSTCVDPSGVARTMRRPNGDPIVIGAQQDAYEFNHLFLDIVEKGLKGLSTIEESVEVEAAKNSESQGQDSSFDGMDEAKVSGNIVKDLFTLRFRQELCRDAHDGNTGERPKGTIRTGETSEIVVNATANEYRSLHSGLDDYAFARIEYEMSQSSEAIACALDPPVVGSVPFVDEKRSESSTSATKSVWFTRMPPVMVIYLQRITYNKDISQAEKMNEEYKFPCHIYFDRYLDKNKAESIRARTTVQRLRRERDHLVSMSKQYENFSSYRNETTKCKVSIGAPTEMDISESASPEARSSERIPRATSTDASSRISDGKTRAVEQNIFTAFNAVQSRLREGINGSSELFAVDGLSREEIEESLDILTRVVQQDRSKYEALQLKTRALDEEEEEAYKELERVKYQLHAVLVHDGGPSGGHYWTFIRNWNAKEDSHSWMKLSDSVVTHVSEKEMLSWSVGGRSRASAYCLIYAVESSLEGNYKNGGSISEESRQLLPADRINEVARAHGCQSRQPNICDDETLTDSVAWRQDVICSVGYTTGVVEGMADEMTWCALS</sequence>
<dbReference type="Pfam" id="PF00443">
    <property type="entry name" value="UCH"/>
    <property type="match status" value="1"/>
</dbReference>
<dbReference type="KEGG" id="ccp:CHC_T00001665001"/>
<reference evidence="5" key="1">
    <citation type="journal article" date="2013" name="Proc. Natl. Acad. Sci. U.S.A.">
        <title>Genome structure and metabolic features in the red seaweed Chondrus crispus shed light on evolution of the Archaeplastida.</title>
        <authorList>
            <person name="Collen J."/>
            <person name="Porcel B."/>
            <person name="Carre W."/>
            <person name="Ball S.G."/>
            <person name="Chaparro C."/>
            <person name="Tonon T."/>
            <person name="Barbeyron T."/>
            <person name="Michel G."/>
            <person name="Noel B."/>
            <person name="Valentin K."/>
            <person name="Elias M."/>
            <person name="Artiguenave F."/>
            <person name="Arun A."/>
            <person name="Aury J.M."/>
            <person name="Barbosa-Neto J.F."/>
            <person name="Bothwell J.H."/>
            <person name="Bouget F.Y."/>
            <person name="Brillet L."/>
            <person name="Cabello-Hurtado F."/>
            <person name="Capella-Gutierrez S."/>
            <person name="Charrier B."/>
            <person name="Cladiere L."/>
            <person name="Cock J.M."/>
            <person name="Coelho S.M."/>
            <person name="Colleoni C."/>
            <person name="Czjzek M."/>
            <person name="Da Silva C."/>
            <person name="Delage L."/>
            <person name="Denoeud F."/>
            <person name="Deschamps P."/>
            <person name="Dittami S.M."/>
            <person name="Gabaldon T."/>
            <person name="Gachon C.M."/>
            <person name="Groisillier A."/>
            <person name="Herve C."/>
            <person name="Jabbari K."/>
            <person name="Katinka M."/>
            <person name="Kloareg B."/>
            <person name="Kowalczyk N."/>
            <person name="Labadie K."/>
            <person name="Leblanc C."/>
            <person name="Lopez P.J."/>
            <person name="McLachlan D.H."/>
            <person name="Meslet-Cladiere L."/>
            <person name="Moustafa A."/>
            <person name="Nehr Z."/>
            <person name="Nyvall Collen P."/>
            <person name="Panaud O."/>
            <person name="Partensky F."/>
            <person name="Poulain J."/>
            <person name="Rensing S.A."/>
            <person name="Rousvoal S."/>
            <person name="Samson G."/>
            <person name="Symeonidi A."/>
            <person name="Weissenbach J."/>
            <person name="Zambounis A."/>
            <person name="Wincker P."/>
            <person name="Boyen C."/>
        </authorList>
    </citation>
    <scope>NUCLEOTIDE SEQUENCE [LARGE SCALE GENOMIC DNA]</scope>
    <source>
        <strain evidence="5">cv. Stackhouse</strain>
    </source>
</reference>
<dbReference type="PROSITE" id="PS50235">
    <property type="entry name" value="USP_3"/>
    <property type="match status" value="1"/>
</dbReference>
<evidence type="ECO:0000256" key="1">
    <source>
        <dbReference type="RuleBase" id="RU366025"/>
    </source>
</evidence>
<dbReference type="OrthoDB" id="2420415at2759"/>
<dbReference type="PANTHER" id="PTHR24006:SF944">
    <property type="entry name" value="UBIQUITIN CARBOXYL-TERMINAL HYDROLASE"/>
    <property type="match status" value="1"/>
</dbReference>
<dbReference type="GO" id="GO:0006508">
    <property type="term" value="P:proteolysis"/>
    <property type="evidence" value="ECO:0007669"/>
    <property type="project" value="UniProtKB-KW"/>
</dbReference>
<dbReference type="Gramene" id="CDF32869">
    <property type="protein sequence ID" value="CDF32869"/>
    <property type="gene ID" value="CHC_T00001665001"/>
</dbReference>
<name>R7Q4D1_CHOCR</name>
<dbReference type="GO" id="GO:0004843">
    <property type="term" value="F:cysteine-type deubiquitinase activity"/>
    <property type="evidence" value="ECO:0007669"/>
    <property type="project" value="UniProtKB-UniRule"/>
</dbReference>
<dbReference type="GeneID" id="17320386"/>
<dbReference type="AlphaFoldDB" id="R7Q4D1"/>
<organism evidence="4 5">
    <name type="scientific">Chondrus crispus</name>
    <name type="common">Carrageen Irish moss</name>
    <name type="synonym">Polymorpha crispa</name>
    <dbReference type="NCBI Taxonomy" id="2769"/>
    <lineage>
        <taxon>Eukaryota</taxon>
        <taxon>Rhodophyta</taxon>
        <taxon>Florideophyceae</taxon>
        <taxon>Rhodymeniophycidae</taxon>
        <taxon>Gigartinales</taxon>
        <taxon>Gigartinaceae</taxon>
        <taxon>Chondrus</taxon>
    </lineage>
</organism>
<keyword evidence="1" id="KW-0378">Hydrolase</keyword>
<dbReference type="InterPro" id="IPR050164">
    <property type="entry name" value="Peptidase_C19"/>
</dbReference>
<evidence type="ECO:0000313" key="5">
    <source>
        <dbReference type="Proteomes" id="UP000012073"/>
    </source>
</evidence>
<feature type="compositionally biased region" description="Polar residues" evidence="2">
    <location>
        <begin position="696"/>
        <end position="705"/>
    </location>
</feature>
<feature type="region of interest" description="Disordered" evidence="2">
    <location>
        <begin position="674"/>
        <end position="707"/>
    </location>
</feature>
<feature type="region of interest" description="Disordered" evidence="2">
    <location>
        <begin position="332"/>
        <end position="366"/>
    </location>
</feature>
<dbReference type="EC" id="3.4.19.12" evidence="1"/>
<dbReference type="PhylomeDB" id="R7Q4D1"/>
<dbReference type="InterPro" id="IPR001394">
    <property type="entry name" value="Peptidase_C19_UCH"/>
</dbReference>
<comment type="similarity">
    <text evidence="1">Belongs to the peptidase C19 family.</text>
</comment>
<comment type="catalytic activity">
    <reaction evidence="1">
        <text>Thiol-dependent hydrolysis of ester, thioester, amide, peptide and isopeptide bonds formed by the C-terminal Gly of ubiquitin (a 76-residue protein attached to proteins as an intracellular targeting signal).</text>
        <dbReference type="EC" id="3.4.19.12"/>
    </reaction>
</comment>
<dbReference type="PANTHER" id="PTHR24006">
    <property type="entry name" value="UBIQUITIN CARBOXYL-TERMINAL HYDROLASE"/>
    <property type="match status" value="1"/>
</dbReference>
<keyword evidence="5" id="KW-1185">Reference proteome</keyword>
<dbReference type="RefSeq" id="XP_005712670.1">
    <property type="nucleotide sequence ID" value="XM_005712613.1"/>
</dbReference>
<keyword evidence="1" id="KW-0788">Thiol protease</keyword>